<dbReference type="Pfam" id="PF00551">
    <property type="entry name" value="Formyl_trans_N"/>
    <property type="match status" value="1"/>
</dbReference>
<dbReference type="SUPFAM" id="SSF53328">
    <property type="entry name" value="Formyltransferase"/>
    <property type="match status" value="1"/>
</dbReference>
<evidence type="ECO:0000313" key="2">
    <source>
        <dbReference type="EMBL" id="OMJ92991.1"/>
    </source>
</evidence>
<dbReference type="AlphaFoldDB" id="A0A1R2CVJ1"/>
<reference evidence="2 3" key="1">
    <citation type="submission" date="2016-11" db="EMBL/GenBank/DDBJ databases">
        <title>The macronuclear genome of Stentor coeruleus: a giant cell with tiny introns.</title>
        <authorList>
            <person name="Slabodnick M."/>
            <person name="Ruby J.G."/>
            <person name="Reiff S.B."/>
            <person name="Swart E.C."/>
            <person name="Gosai S."/>
            <person name="Prabakaran S."/>
            <person name="Witkowska E."/>
            <person name="Larue G.E."/>
            <person name="Fisher S."/>
            <person name="Freeman R.M."/>
            <person name="Gunawardena J."/>
            <person name="Chu W."/>
            <person name="Stover N.A."/>
            <person name="Gregory B.D."/>
            <person name="Nowacki M."/>
            <person name="Derisi J."/>
            <person name="Roy S.W."/>
            <person name="Marshall W.F."/>
            <person name="Sood P."/>
        </authorList>
    </citation>
    <scope>NUCLEOTIDE SEQUENCE [LARGE SCALE GENOMIC DNA]</scope>
    <source>
        <strain evidence="2">WM001</strain>
    </source>
</reference>
<gene>
    <name evidence="2" type="ORF">SteCoe_4069</name>
</gene>
<keyword evidence="3" id="KW-1185">Reference proteome</keyword>
<organism evidence="2 3">
    <name type="scientific">Stentor coeruleus</name>
    <dbReference type="NCBI Taxonomy" id="5963"/>
    <lineage>
        <taxon>Eukaryota</taxon>
        <taxon>Sar</taxon>
        <taxon>Alveolata</taxon>
        <taxon>Ciliophora</taxon>
        <taxon>Postciliodesmatophora</taxon>
        <taxon>Heterotrichea</taxon>
        <taxon>Heterotrichida</taxon>
        <taxon>Stentoridae</taxon>
        <taxon>Stentor</taxon>
    </lineage>
</organism>
<dbReference type="PANTHER" id="PTHR11138:SF5">
    <property type="entry name" value="METHIONYL-TRNA FORMYLTRANSFERASE, MITOCHONDRIAL"/>
    <property type="match status" value="1"/>
</dbReference>
<dbReference type="OrthoDB" id="10268103at2759"/>
<dbReference type="GO" id="GO:0004479">
    <property type="term" value="F:methionyl-tRNA formyltransferase activity"/>
    <property type="evidence" value="ECO:0007669"/>
    <property type="project" value="TreeGrafter"/>
</dbReference>
<comment type="caution">
    <text evidence="2">The sequence shown here is derived from an EMBL/GenBank/DDBJ whole genome shotgun (WGS) entry which is preliminary data.</text>
</comment>
<name>A0A1R2CVJ1_9CILI</name>
<evidence type="ECO:0000313" key="3">
    <source>
        <dbReference type="Proteomes" id="UP000187209"/>
    </source>
</evidence>
<dbReference type="Proteomes" id="UP000187209">
    <property type="component" value="Unassembled WGS sequence"/>
</dbReference>
<sequence>MAKRLLFLGSDGISKICLEKLLNSYPAFNYEIITTSSKSPPAKLAQESKLLCHIESKGQMKDWKLLQPNSPIWSTSYDYIVSASFGYLIPGSLISHCKSSLNMHPSLLPKYRGSSPIQYAIYNNDEKTGVSIITLHPEKFDKGKILIQKSLDENINTLTYSKLSTKLAVLGGELLTEVLKDYDNYYTKGLEQIIGNEPLAYKLNSDFAKLDSQNTDELYRRFRSISGTSLNPYFMLNGETRVNILGMRLVRNDEDMLLKEKYPNAVPGSLWLLYPGINKQINKNSFIKSIEKLLYLKTGDGWIVVDDFIPATKTHDNKMFGDFVNSYFDLEKYMIKKNMTKMTGEDLKFV</sequence>
<dbReference type="Gene3D" id="3.40.50.12230">
    <property type="match status" value="1"/>
</dbReference>
<dbReference type="GO" id="GO:0005739">
    <property type="term" value="C:mitochondrion"/>
    <property type="evidence" value="ECO:0007669"/>
    <property type="project" value="TreeGrafter"/>
</dbReference>
<dbReference type="InterPro" id="IPR036477">
    <property type="entry name" value="Formyl_transf_N_sf"/>
</dbReference>
<evidence type="ECO:0000259" key="1">
    <source>
        <dbReference type="Pfam" id="PF00551"/>
    </source>
</evidence>
<dbReference type="InterPro" id="IPR002376">
    <property type="entry name" value="Formyl_transf_N"/>
</dbReference>
<proteinExistence type="predicted"/>
<feature type="domain" description="Formyl transferase N-terminal" evidence="1">
    <location>
        <begin position="71"/>
        <end position="179"/>
    </location>
</feature>
<dbReference type="EMBL" id="MPUH01000050">
    <property type="protein sequence ID" value="OMJ92991.1"/>
    <property type="molecule type" value="Genomic_DNA"/>
</dbReference>
<dbReference type="PANTHER" id="PTHR11138">
    <property type="entry name" value="METHIONYL-TRNA FORMYLTRANSFERASE"/>
    <property type="match status" value="1"/>
</dbReference>
<accession>A0A1R2CVJ1</accession>
<protein>
    <recommendedName>
        <fullName evidence="1">Formyl transferase N-terminal domain-containing protein</fullName>
    </recommendedName>
</protein>